<dbReference type="Gene3D" id="1.10.3430.10">
    <property type="entry name" value="Ammonium transporter AmtB like domains"/>
    <property type="match status" value="1"/>
</dbReference>
<feature type="domain" description="Ammonium transporter AmtB-like" evidence="10">
    <location>
        <begin position="10"/>
        <end position="278"/>
    </location>
</feature>
<gene>
    <name evidence="11" type="ORF">PMKS-000751</name>
</gene>
<dbReference type="Proteomes" id="UP000186136">
    <property type="component" value="Unassembled WGS sequence"/>
</dbReference>
<dbReference type="SUPFAM" id="SSF111352">
    <property type="entry name" value="Ammonium transporter"/>
    <property type="match status" value="1"/>
</dbReference>
<comment type="subcellular location">
    <subcellularLocation>
        <location evidence="1">Membrane</location>
        <topology evidence="1">Multi-pass membrane protein</topology>
    </subcellularLocation>
</comment>
<dbReference type="Pfam" id="PF00909">
    <property type="entry name" value="Ammonium_transp"/>
    <property type="match status" value="1"/>
</dbReference>
<evidence type="ECO:0000256" key="9">
    <source>
        <dbReference type="SAM" id="Phobius"/>
    </source>
</evidence>
<evidence type="ECO:0000256" key="5">
    <source>
        <dbReference type="ARBA" id="ARBA00022989"/>
    </source>
</evidence>
<dbReference type="OrthoDB" id="534912at2759"/>
<evidence type="ECO:0000256" key="1">
    <source>
        <dbReference type="ARBA" id="ARBA00004141"/>
    </source>
</evidence>
<evidence type="ECO:0000256" key="6">
    <source>
        <dbReference type="ARBA" id="ARBA00023136"/>
    </source>
</evidence>
<keyword evidence="12" id="KW-1185">Reference proteome</keyword>
<evidence type="ECO:0000256" key="2">
    <source>
        <dbReference type="ARBA" id="ARBA00005887"/>
    </source>
</evidence>
<dbReference type="InterPro" id="IPR001905">
    <property type="entry name" value="Ammonium_transpt"/>
</dbReference>
<dbReference type="GO" id="GO:0008519">
    <property type="term" value="F:ammonium channel activity"/>
    <property type="evidence" value="ECO:0007669"/>
    <property type="project" value="InterPro"/>
</dbReference>
<feature type="compositionally biased region" description="Basic and acidic residues" evidence="8">
    <location>
        <begin position="324"/>
        <end position="340"/>
    </location>
</feature>
<dbReference type="PANTHER" id="PTHR43029">
    <property type="entry name" value="AMMONIUM TRANSPORTER MEP2"/>
    <property type="match status" value="1"/>
</dbReference>
<sequence length="340" mass="37064">MGYANSGLAYSTWCANGFLYNLGALDFAGGGPVHIASGAASLAYSLFIGKRKDWIDPKTKKEYEPQNTVITFIGVSIIWFSWLCFNSGTLLAVNTRTGYIMANTQIAASSAMLAFVAVDYAFTRKWSLIAACEGAVAGLVNITPSCGFYTPYWSFITSLFVGGCCRLAYRFNEKIGIDDTTRSFIIHGFGGILGSICLGVFASPYIAGTDGVTEIDGGWIFHHWKQMGYQFAAWTTCFFWSLGATYIICFAIDKIPGLRIKADENLEAMGADFFEMAENDGNYVDAMYPQFSLKAIQGDIYDDYELGNINVLDGLAEGTGSSVGEERNDKSTHDMKVVSA</sequence>
<feature type="transmembrane region" description="Helical" evidence="9">
    <location>
        <begin position="69"/>
        <end position="93"/>
    </location>
</feature>
<proteinExistence type="inferred from homology"/>
<protein>
    <recommendedName>
        <fullName evidence="10">Ammonium transporter AmtB-like domain-containing protein</fullName>
    </recommendedName>
</protein>
<feature type="transmembrane region" description="Helical" evidence="9">
    <location>
        <begin position="27"/>
        <end position="48"/>
    </location>
</feature>
<dbReference type="InterPro" id="IPR024041">
    <property type="entry name" value="NH4_transpt_AmtB-like_dom"/>
</dbReference>
<comment type="similarity">
    <text evidence="2">Belongs to the ammonia transporter channel (TC 1.A.11.2) family.</text>
</comment>
<dbReference type="InterPro" id="IPR029020">
    <property type="entry name" value="Ammonium/urea_transptr"/>
</dbReference>
<keyword evidence="4 9" id="KW-0812">Transmembrane</keyword>
<keyword evidence="7" id="KW-0924">Ammonia transport</keyword>
<keyword evidence="5 9" id="KW-1133">Transmembrane helix</keyword>
<evidence type="ECO:0000313" key="11">
    <source>
        <dbReference type="EMBL" id="GAV27287.1"/>
    </source>
</evidence>
<dbReference type="EMBL" id="BDGI01000028">
    <property type="protein sequence ID" value="GAV27287.1"/>
    <property type="molecule type" value="Genomic_DNA"/>
</dbReference>
<evidence type="ECO:0000256" key="7">
    <source>
        <dbReference type="ARBA" id="ARBA00023177"/>
    </source>
</evidence>
<dbReference type="AlphaFoldDB" id="A0A1Q2YCK7"/>
<evidence type="ECO:0000256" key="4">
    <source>
        <dbReference type="ARBA" id="ARBA00022692"/>
    </source>
</evidence>
<keyword evidence="3" id="KW-0813">Transport</keyword>
<feature type="transmembrane region" description="Helical" evidence="9">
    <location>
        <begin position="184"/>
        <end position="207"/>
    </location>
</feature>
<evidence type="ECO:0000313" key="12">
    <source>
        <dbReference type="Proteomes" id="UP000186136"/>
    </source>
</evidence>
<keyword evidence="6 9" id="KW-0472">Membrane</keyword>
<dbReference type="PANTHER" id="PTHR43029:SF3">
    <property type="entry name" value="AMMONIUM TRANSPORTER 3"/>
    <property type="match status" value="1"/>
</dbReference>
<accession>A0A1Q2YCK7</accession>
<evidence type="ECO:0000256" key="3">
    <source>
        <dbReference type="ARBA" id="ARBA00022448"/>
    </source>
</evidence>
<comment type="caution">
    <text evidence="11">The sequence shown here is derived from an EMBL/GenBank/DDBJ whole genome shotgun (WGS) entry which is preliminary data.</text>
</comment>
<reference evidence="11 12" key="1">
    <citation type="submission" date="2016-08" db="EMBL/GenBank/DDBJ databases">
        <title>Whole genome shotgun sequence of Pichia membranifaciens KS47-1.</title>
        <authorList>
            <person name="Konishi M."/>
            <person name="Ishida M."/>
            <person name="Arakawa T."/>
            <person name="Kato Y."/>
            <person name="Horiuchi J."/>
        </authorList>
    </citation>
    <scope>NUCLEOTIDE SEQUENCE [LARGE SCALE GENOMIC DNA]</scope>
    <source>
        <strain evidence="11 12">KS47-1</strain>
    </source>
</reference>
<feature type="transmembrane region" description="Helical" evidence="9">
    <location>
        <begin position="227"/>
        <end position="252"/>
    </location>
</feature>
<feature type="region of interest" description="Disordered" evidence="8">
    <location>
        <begin position="320"/>
        <end position="340"/>
    </location>
</feature>
<dbReference type="GO" id="GO:0005886">
    <property type="term" value="C:plasma membrane"/>
    <property type="evidence" value="ECO:0007669"/>
    <property type="project" value="TreeGrafter"/>
</dbReference>
<dbReference type="InterPro" id="IPR018047">
    <property type="entry name" value="Ammonium_transpt_CS"/>
</dbReference>
<organism evidence="11 12">
    <name type="scientific">Pichia membranifaciens</name>
    <dbReference type="NCBI Taxonomy" id="4926"/>
    <lineage>
        <taxon>Eukaryota</taxon>
        <taxon>Fungi</taxon>
        <taxon>Dikarya</taxon>
        <taxon>Ascomycota</taxon>
        <taxon>Saccharomycotina</taxon>
        <taxon>Pichiomycetes</taxon>
        <taxon>Pichiales</taxon>
        <taxon>Pichiaceae</taxon>
        <taxon>Pichia</taxon>
    </lineage>
</organism>
<evidence type="ECO:0000259" key="10">
    <source>
        <dbReference type="Pfam" id="PF00909"/>
    </source>
</evidence>
<name>A0A1Q2YCK7_9ASCO</name>
<feature type="transmembrane region" description="Helical" evidence="9">
    <location>
        <begin position="152"/>
        <end position="172"/>
    </location>
</feature>
<evidence type="ECO:0000256" key="8">
    <source>
        <dbReference type="SAM" id="MobiDB-lite"/>
    </source>
</evidence>
<dbReference type="PROSITE" id="PS01219">
    <property type="entry name" value="AMMONIUM_TRANSP"/>
    <property type="match status" value="1"/>
</dbReference>